<evidence type="ECO:0000313" key="2">
    <source>
        <dbReference type="EMBL" id="KAL0528872.1"/>
    </source>
</evidence>
<reference evidence="2 3" key="1">
    <citation type="submission" date="2024-02" db="EMBL/GenBank/DDBJ databases">
        <title>FIRST GENOME SEQUENCES OF Leishmania (Viannia) shawi, Leishmania (Viannia) lindenbergi AND Leishmania (Viannia) utingensis.</title>
        <authorList>
            <person name="Resadore F."/>
            <person name="Custodio M.G.F."/>
            <person name="Boite M.C."/>
            <person name="Cupolillo E."/>
            <person name="Ferreira G.E.M."/>
        </authorList>
    </citation>
    <scope>NUCLEOTIDE SEQUENCE [LARGE SCALE GENOMIC DNA]</scope>
    <source>
        <strain evidence="2 3">MDAS/BR/1979/M5533</strain>
    </source>
</reference>
<evidence type="ECO:0000313" key="3">
    <source>
        <dbReference type="Proteomes" id="UP001501274"/>
    </source>
</evidence>
<name>A0AAW3C3J4_9TRYP</name>
<dbReference type="EMBL" id="JBAMZN010000011">
    <property type="protein sequence ID" value="KAL0528872.1"/>
    <property type="molecule type" value="Genomic_DNA"/>
</dbReference>
<dbReference type="AlphaFoldDB" id="A0AAW3C3J4"/>
<feature type="compositionally biased region" description="Pro residues" evidence="1">
    <location>
        <begin position="153"/>
        <end position="165"/>
    </location>
</feature>
<dbReference type="Proteomes" id="UP001501274">
    <property type="component" value="Unassembled WGS sequence"/>
</dbReference>
<evidence type="ECO:0000256" key="1">
    <source>
        <dbReference type="SAM" id="MobiDB-lite"/>
    </source>
</evidence>
<keyword evidence="3" id="KW-1185">Reference proteome</keyword>
<feature type="region of interest" description="Disordered" evidence="1">
    <location>
        <begin position="345"/>
        <end position="368"/>
    </location>
</feature>
<organism evidence="2 3">
    <name type="scientific">Leishmania naiffi</name>
    <dbReference type="NCBI Taxonomy" id="5678"/>
    <lineage>
        <taxon>Eukaryota</taxon>
        <taxon>Discoba</taxon>
        <taxon>Euglenozoa</taxon>
        <taxon>Kinetoplastea</taxon>
        <taxon>Metakinetoplastina</taxon>
        <taxon>Trypanosomatida</taxon>
        <taxon>Trypanosomatidae</taxon>
        <taxon>Leishmaniinae</taxon>
        <taxon>Leishmania</taxon>
        <taxon>Leishmania naiffi species complex</taxon>
    </lineage>
</organism>
<accession>A0AAW3C3J4</accession>
<feature type="compositionally biased region" description="Low complexity" evidence="1">
    <location>
        <begin position="358"/>
        <end position="368"/>
    </location>
</feature>
<gene>
    <name evidence="2" type="ORF">Q4I28_001513</name>
</gene>
<sequence>MSSMDMQLHTMAYATAVESGPFATEDVVSTNVHPTHNHDAATTALGAHSTLFNALAAVEEDEYEDGENSNDVLLRLLNEVRAVESDGDEGEVEVIDKVSDENVADPLALHHGEELAKPYIPPYTAAPRGGAAMIAGGFTVKGNASYSSATSLLPPPPPPPPPPAYSTPSMGPRSSYANCYSGIPHLSTTPGSKPPPPSFAEAMATTHGTPASLVSLSVPSQECSPLLASYVPPMPAAPQETVLLRNSNGVFLLHPISKPTPPYTPPAGSTSPPVSPLPRYSLPPAAASTLNTSAANNFLGSSIVQGCARASSTTEPPHYAPYGPAGGSPYLGTALSYSHGVGSIRGTPSFGAAPPPYATGAPRGPAAR</sequence>
<proteinExistence type="predicted"/>
<comment type="caution">
    <text evidence="2">The sequence shown here is derived from an EMBL/GenBank/DDBJ whole genome shotgun (WGS) entry which is preliminary data.</text>
</comment>
<protein>
    <submittedName>
        <fullName evidence="2">Uncharacterized protein</fullName>
    </submittedName>
</protein>
<feature type="region of interest" description="Disordered" evidence="1">
    <location>
        <begin position="146"/>
        <end position="171"/>
    </location>
</feature>